<evidence type="ECO:0000313" key="2">
    <source>
        <dbReference type="Proteomes" id="UP001328107"/>
    </source>
</evidence>
<feature type="non-terminal residue" evidence="1">
    <location>
        <position position="82"/>
    </location>
</feature>
<comment type="caution">
    <text evidence="1">The sequence shown here is derived from an EMBL/GenBank/DDBJ whole genome shotgun (WGS) entry which is preliminary data.</text>
</comment>
<dbReference type="AlphaFoldDB" id="A0AAN5CTB2"/>
<dbReference type="EMBL" id="BTRK01000004">
    <property type="protein sequence ID" value="GMR50224.1"/>
    <property type="molecule type" value="Genomic_DNA"/>
</dbReference>
<gene>
    <name evidence="1" type="ORF">PMAYCL1PPCAC_20419</name>
</gene>
<keyword evidence="2" id="KW-1185">Reference proteome</keyword>
<sequence length="82" mass="9225">EAPLSYVRYVVKDVLNELKTFKIDNLKEIKKRAKANIIIAEQKRQPRFGAVERAIQIFAGVKENAVLNAIDKATESQLEAAV</sequence>
<reference evidence="2" key="1">
    <citation type="submission" date="2022-10" db="EMBL/GenBank/DDBJ databases">
        <title>Genome assembly of Pristionchus species.</title>
        <authorList>
            <person name="Yoshida K."/>
            <person name="Sommer R.J."/>
        </authorList>
    </citation>
    <scope>NUCLEOTIDE SEQUENCE [LARGE SCALE GENOMIC DNA]</scope>
    <source>
        <strain evidence="2">RS5460</strain>
    </source>
</reference>
<feature type="non-terminal residue" evidence="1">
    <location>
        <position position="1"/>
    </location>
</feature>
<protein>
    <submittedName>
        <fullName evidence="1">Uncharacterized protein</fullName>
    </submittedName>
</protein>
<accession>A0AAN5CTB2</accession>
<evidence type="ECO:0000313" key="1">
    <source>
        <dbReference type="EMBL" id="GMR50224.1"/>
    </source>
</evidence>
<dbReference type="Proteomes" id="UP001328107">
    <property type="component" value="Unassembled WGS sequence"/>
</dbReference>
<name>A0AAN5CTB2_9BILA</name>
<organism evidence="1 2">
    <name type="scientific">Pristionchus mayeri</name>
    <dbReference type="NCBI Taxonomy" id="1317129"/>
    <lineage>
        <taxon>Eukaryota</taxon>
        <taxon>Metazoa</taxon>
        <taxon>Ecdysozoa</taxon>
        <taxon>Nematoda</taxon>
        <taxon>Chromadorea</taxon>
        <taxon>Rhabditida</taxon>
        <taxon>Rhabditina</taxon>
        <taxon>Diplogasteromorpha</taxon>
        <taxon>Diplogasteroidea</taxon>
        <taxon>Neodiplogasteridae</taxon>
        <taxon>Pristionchus</taxon>
    </lineage>
</organism>
<proteinExistence type="predicted"/>